<proteinExistence type="predicted"/>
<dbReference type="AlphaFoldDB" id="A0A1J3JB16"/>
<organism evidence="1">
    <name type="scientific">Noccaea caerulescens</name>
    <name type="common">Alpine penny-cress</name>
    <name type="synonym">Thlaspi caerulescens</name>
    <dbReference type="NCBI Taxonomy" id="107243"/>
    <lineage>
        <taxon>Eukaryota</taxon>
        <taxon>Viridiplantae</taxon>
        <taxon>Streptophyta</taxon>
        <taxon>Embryophyta</taxon>
        <taxon>Tracheophyta</taxon>
        <taxon>Spermatophyta</taxon>
        <taxon>Magnoliopsida</taxon>
        <taxon>eudicotyledons</taxon>
        <taxon>Gunneridae</taxon>
        <taxon>Pentapetalae</taxon>
        <taxon>rosids</taxon>
        <taxon>malvids</taxon>
        <taxon>Brassicales</taxon>
        <taxon>Brassicaceae</taxon>
        <taxon>Coluteocarpeae</taxon>
        <taxon>Noccaea</taxon>
    </lineage>
</organism>
<reference evidence="1" key="1">
    <citation type="submission" date="2016-07" db="EMBL/GenBank/DDBJ databases">
        <title>De novo transcriptome assembly of four accessions of the metal hyperaccumulator plant Noccaea caerulescens.</title>
        <authorList>
            <person name="Blande D."/>
            <person name="Halimaa P."/>
            <person name="Tervahauta A.I."/>
            <person name="Aarts M.G."/>
            <person name="Karenlampi S.O."/>
        </authorList>
    </citation>
    <scope>NUCLEOTIDE SEQUENCE</scope>
</reference>
<dbReference type="EMBL" id="GEVM01016437">
    <property type="protein sequence ID" value="JAU89501.1"/>
    <property type="molecule type" value="Transcribed_RNA"/>
</dbReference>
<gene>
    <name evidence="1" type="ORF">MP_TR12508_c2_g1_i1_g.36608</name>
</gene>
<sequence length="82" mass="9520">MHIHFKITESEDLNINQELINSKGLIIGPIMTKGKQRKRFIFYIEDHEFSTVKCAHEIWNSKPTSQTLKYAKDPICSPSEIT</sequence>
<evidence type="ECO:0000313" key="1">
    <source>
        <dbReference type="EMBL" id="JAU89501.1"/>
    </source>
</evidence>
<accession>A0A1J3JB16</accession>
<name>A0A1J3JB16_NOCCA</name>
<protein>
    <submittedName>
        <fullName evidence="1">Uncharacterized protein</fullName>
    </submittedName>
</protein>